<name>A0A6I4I4N0_9SPHI</name>
<dbReference type="EMBL" id="WQLA01000001">
    <property type="protein sequence ID" value="MVN90031.1"/>
    <property type="molecule type" value="Genomic_DNA"/>
</dbReference>
<organism evidence="1 2">
    <name type="scientific">Mucilaginibacter aquatilis</name>
    <dbReference type="NCBI Taxonomy" id="1517760"/>
    <lineage>
        <taxon>Bacteria</taxon>
        <taxon>Pseudomonadati</taxon>
        <taxon>Bacteroidota</taxon>
        <taxon>Sphingobacteriia</taxon>
        <taxon>Sphingobacteriales</taxon>
        <taxon>Sphingobacteriaceae</taxon>
        <taxon>Mucilaginibacter</taxon>
    </lineage>
</organism>
<reference evidence="1 2" key="1">
    <citation type="submission" date="2019-12" db="EMBL/GenBank/DDBJ databases">
        <title>Mucilaginibacter sp. HME9299 genome sequencing and assembly.</title>
        <authorList>
            <person name="Kang H."/>
            <person name="Kim H."/>
            <person name="Joh K."/>
        </authorList>
    </citation>
    <scope>NUCLEOTIDE SEQUENCE [LARGE SCALE GENOMIC DNA]</scope>
    <source>
        <strain evidence="1 2">HME9299</strain>
    </source>
</reference>
<dbReference type="RefSeq" id="WP_157539812.1">
    <property type="nucleotide sequence ID" value="NZ_WQLA01000001.1"/>
</dbReference>
<gene>
    <name evidence="1" type="ORF">GO816_02735</name>
</gene>
<dbReference type="Proteomes" id="UP000434850">
    <property type="component" value="Unassembled WGS sequence"/>
</dbReference>
<accession>A0A6I4I4N0</accession>
<dbReference type="AlphaFoldDB" id="A0A6I4I4N0"/>
<protein>
    <submittedName>
        <fullName evidence="1">Uncharacterized protein</fullName>
    </submittedName>
</protein>
<sequence>MEFQIGDAVSTPRGNGYINDIIDNEIIVDLIDGDDQREVFEKEQVSLLAE</sequence>
<keyword evidence="2" id="KW-1185">Reference proteome</keyword>
<proteinExistence type="predicted"/>
<evidence type="ECO:0000313" key="2">
    <source>
        <dbReference type="Proteomes" id="UP000434850"/>
    </source>
</evidence>
<evidence type="ECO:0000313" key="1">
    <source>
        <dbReference type="EMBL" id="MVN90031.1"/>
    </source>
</evidence>
<comment type="caution">
    <text evidence="1">The sequence shown here is derived from an EMBL/GenBank/DDBJ whole genome shotgun (WGS) entry which is preliminary data.</text>
</comment>